<evidence type="ECO:0000313" key="3">
    <source>
        <dbReference type="Proteomes" id="UP000077266"/>
    </source>
</evidence>
<dbReference type="InterPro" id="IPR012340">
    <property type="entry name" value="NA-bd_OB-fold"/>
</dbReference>
<sequence>MSTELSQGIVKSMGDTQLPATDDLWTQSPTLQVVMLKDIVSNKSGQQSNRKRGAVSDGLHYIQVMFTTQLNDLIDQGKISKYTVIKVKKMTLNVMQEKR</sequence>
<dbReference type="STRING" id="1314781.A0A165KEC0"/>
<protein>
    <recommendedName>
        <fullName evidence="1">Replication factor-A protein 1 N-terminal domain-containing protein</fullName>
    </recommendedName>
</protein>
<accession>A0A165KEC0</accession>
<dbReference type="GO" id="GO:0006260">
    <property type="term" value="P:DNA replication"/>
    <property type="evidence" value="ECO:0007669"/>
    <property type="project" value="InterPro"/>
</dbReference>
<dbReference type="GO" id="GO:0003677">
    <property type="term" value="F:DNA binding"/>
    <property type="evidence" value="ECO:0007669"/>
    <property type="project" value="InterPro"/>
</dbReference>
<feature type="domain" description="Replication factor-A protein 1 N-terminal" evidence="1">
    <location>
        <begin position="21"/>
        <end position="98"/>
    </location>
</feature>
<dbReference type="GO" id="GO:0005634">
    <property type="term" value="C:nucleus"/>
    <property type="evidence" value="ECO:0007669"/>
    <property type="project" value="InterPro"/>
</dbReference>
<evidence type="ECO:0000259" key="1">
    <source>
        <dbReference type="Pfam" id="PF04057"/>
    </source>
</evidence>
<dbReference type="InterPro" id="IPR007199">
    <property type="entry name" value="Rep_factor-A_N"/>
</dbReference>
<dbReference type="Pfam" id="PF04057">
    <property type="entry name" value="Rep-A_N"/>
    <property type="match status" value="1"/>
</dbReference>
<dbReference type="InParanoid" id="A0A165KEC0"/>
<organism evidence="2 3">
    <name type="scientific">Exidia glandulosa HHB12029</name>
    <dbReference type="NCBI Taxonomy" id="1314781"/>
    <lineage>
        <taxon>Eukaryota</taxon>
        <taxon>Fungi</taxon>
        <taxon>Dikarya</taxon>
        <taxon>Basidiomycota</taxon>
        <taxon>Agaricomycotina</taxon>
        <taxon>Agaricomycetes</taxon>
        <taxon>Auriculariales</taxon>
        <taxon>Exidiaceae</taxon>
        <taxon>Exidia</taxon>
    </lineage>
</organism>
<dbReference type="AlphaFoldDB" id="A0A165KEC0"/>
<dbReference type="Proteomes" id="UP000077266">
    <property type="component" value="Unassembled WGS sequence"/>
</dbReference>
<keyword evidence="3" id="KW-1185">Reference proteome</keyword>
<dbReference type="EMBL" id="KV425946">
    <property type="protein sequence ID" value="KZV96204.1"/>
    <property type="molecule type" value="Genomic_DNA"/>
</dbReference>
<dbReference type="Gene3D" id="2.40.50.140">
    <property type="entry name" value="Nucleic acid-binding proteins"/>
    <property type="match status" value="1"/>
</dbReference>
<evidence type="ECO:0000313" key="2">
    <source>
        <dbReference type="EMBL" id="KZV96204.1"/>
    </source>
</evidence>
<reference evidence="2 3" key="1">
    <citation type="journal article" date="2016" name="Mol. Biol. Evol.">
        <title>Comparative Genomics of Early-Diverging Mushroom-Forming Fungi Provides Insights into the Origins of Lignocellulose Decay Capabilities.</title>
        <authorList>
            <person name="Nagy L.G."/>
            <person name="Riley R."/>
            <person name="Tritt A."/>
            <person name="Adam C."/>
            <person name="Daum C."/>
            <person name="Floudas D."/>
            <person name="Sun H."/>
            <person name="Yadav J.S."/>
            <person name="Pangilinan J."/>
            <person name="Larsson K.H."/>
            <person name="Matsuura K."/>
            <person name="Barry K."/>
            <person name="Labutti K."/>
            <person name="Kuo R."/>
            <person name="Ohm R.A."/>
            <person name="Bhattacharya S.S."/>
            <person name="Shirouzu T."/>
            <person name="Yoshinaga Y."/>
            <person name="Martin F.M."/>
            <person name="Grigoriev I.V."/>
            <person name="Hibbett D.S."/>
        </authorList>
    </citation>
    <scope>NUCLEOTIDE SEQUENCE [LARGE SCALE GENOMIC DNA]</scope>
    <source>
        <strain evidence="2 3">HHB12029</strain>
    </source>
</reference>
<gene>
    <name evidence="2" type="ORF">EXIGLDRAFT_765581</name>
</gene>
<proteinExistence type="predicted"/>
<dbReference type="SUPFAM" id="SSF50249">
    <property type="entry name" value="Nucleic acid-binding proteins"/>
    <property type="match status" value="1"/>
</dbReference>
<dbReference type="OrthoDB" id="1751331at2759"/>
<name>A0A165KEC0_EXIGL</name>